<feature type="region of interest" description="Disordered" evidence="1">
    <location>
        <begin position="56"/>
        <end position="76"/>
    </location>
</feature>
<evidence type="ECO:0000313" key="2">
    <source>
        <dbReference type="EMBL" id="MPC54838.1"/>
    </source>
</evidence>
<comment type="caution">
    <text evidence="2">The sequence shown here is derived from an EMBL/GenBank/DDBJ whole genome shotgun (WGS) entry which is preliminary data.</text>
</comment>
<dbReference type="Proteomes" id="UP000324222">
    <property type="component" value="Unassembled WGS sequence"/>
</dbReference>
<dbReference type="AlphaFoldDB" id="A0A5B7GCG4"/>
<sequence length="76" mass="8301">MRLTLTRQGRVQYTCAGSEPRPRLQITPAGKAGPRKGLAHPWNAGCRAAGLTGKGDVKEARLPGQRVIQRRRHSSD</sequence>
<reference evidence="2 3" key="1">
    <citation type="submission" date="2019-05" db="EMBL/GenBank/DDBJ databases">
        <title>Another draft genome of Portunus trituberculatus and its Hox gene families provides insights of decapod evolution.</title>
        <authorList>
            <person name="Jeong J.-H."/>
            <person name="Song I."/>
            <person name="Kim S."/>
            <person name="Choi T."/>
            <person name="Kim D."/>
            <person name="Ryu S."/>
            <person name="Kim W."/>
        </authorList>
    </citation>
    <scope>NUCLEOTIDE SEQUENCE [LARGE SCALE GENOMIC DNA]</scope>
    <source>
        <tissue evidence="2">Muscle</tissue>
    </source>
</reference>
<evidence type="ECO:0000256" key="1">
    <source>
        <dbReference type="SAM" id="MobiDB-lite"/>
    </source>
</evidence>
<accession>A0A5B7GCG4</accession>
<organism evidence="2 3">
    <name type="scientific">Portunus trituberculatus</name>
    <name type="common">Swimming crab</name>
    <name type="synonym">Neptunus trituberculatus</name>
    <dbReference type="NCBI Taxonomy" id="210409"/>
    <lineage>
        <taxon>Eukaryota</taxon>
        <taxon>Metazoa</taxon>
        <taxon>Ecdysozoa</taxon>
        <taxon>Arthropoda</taxon>
        <taxon>Crustacea</taxon>
        <taxon>Multicrustacea</taxon>
        <taxon>Malacostraca</taxon>
        <taxon>Eumalacostraca</taxon>
        <taxon>Eucarida</taxon>
        <taxon>Decapoda</taxon>
        <taxon>Pleocyemata</taxon>
        <taxon>Brachyura</taxon>
        <taxon>Eubrachyura</taxon>
        <taxon>Portunoidea</taxon>
        <taxon>Portunidae</taxon>
        <taxon>Portuninae</taxon>
        <taxon>Portunus</taxon>
    </lineage>
</organism>
<proteinExistence type="predicted"/>
<feature type="region of interest" description="Disordered" evidence="1">
    <location>
        <begin position="20"/>
        <end position="40"/>
    </location>
</feature>
<protein>
    <submittedName>
        <fullName evidence="2">Uncharacterized protein</fullName>
    </submittedName>
</protein>
<evidence type="ECO:0000313" key="3">
    <source>
        <dbReference type="Proteomes" id="UP000324222"/>
    </source>
</evidence>
<keyword evidence="3" id="KW-1185">Reference proteome</keyword>
<name>A0A5B7GCG4_PORTR</name>
<gene>
    <name evidence="2" type="ORF">E2C01_048767</name>
</gene>
<dbReference type="EMBL" id="VSRR010012677">
    <property type="protein sequence ID" value="MPC54838.1"/>
    <property type="molecule type" value="Genomic_DNA"/>
</dbReference>